<accession>A0A0L6VWM8</accession>
<sequence length="164" mass="18471">MLAKNKTVARLPKNHLIQECEAYISFPMRDFALFSGGASIIKSLMPLTWSPIVVLDCAAPSMEQWQQLQFNSQGLFESRGSLQEGEGTLLLNYSIDSPIYIQEFPVSQNTMQHFSQVLIKIKSKHGKPNVYQFLVFDDQVCVSKQAIGSSDKTRDSKHLTIKCV</sequence>
<gene>
    <name evidence="1" type="ORF">VP01_1004g3</name>
</gene>
<name>A0A0L6VWM8_9BASI</name>
<dbReference type="VEuPathDB" id="FungiDB:VP01_1004g3"/>
<evidence type="ECO:0000313" key="1">
    <source>
        <dbReference type="EMBL" id="KNZ64675.1"/>
    </source>
</evidence>
<comment type="caution">
    <text evidence="1">The sequence shown here is derived from an EMBL/GenBank/DDBJ whole genome shotgun (WGS) entry which is preliminary data.</text>
</comment>
<dbReference type="Proteomes" id="UP000037035">
    <property type="component" value="Unassembled WGS sequence"/>
</dbReference>
<dbReference type="EMBL" id="LAVV01000055">
    <property type="protein sequence ID" value="KNZ64675.1"/>
    <property type="molecule type" value="Genomic_DNA"/>
</dbReference>
<reference evidence="1 2" key="1">
    <citation type="submission" date="2015-08" db="EMBL/GenBank/DDBJ databases">
        <title>Next Generation Sequencing and Analysis of the Genome of Puccinia sorghi L Schw, the Causal Agent of Maize Common Rust.</title>
        <authorList>
            <person name="Rochi L."/>
            <person name="Burguener G."/>
            <person name="Darino M."/>
            <person name="Turjanski A."/>
            <person name="Kreff E."/>
            <person name="Dieguez M.J."/>
            <person name="Sacco F."/>
        </authorList>
    </citation>
    <scope>NUCLEOTIDE SEQUENCE [LARGE SCALE GENOMIC DNA]</scope>
    <source>
        <strain evidence="1 2">RO10H11247</strain>
    </source>
</reference>
<proteinExistence type="predicted"/>
<protein>
    <submittedName>
        <fullName evidence="1">Uncharacterized protein</fullName>
    </submittedName>
</protein>
<dbReference type="AlphaFoldDB" id="A0A0L6VWM8"/>
<evidence type="ECO:0000313" key="2">
    <source>
        <dbReference type="Proteomes" id="UP000037035"/>
    </source>
</evidence>
<organism evidence="1 2">
    <name type="scientific">Puccinia sorghi</name>
    <dbReference type="NCBI Taxonomy" id="27349"/>
    <lineage>
        <taxon>Eukaryota</taxon>
        <taxon>Fungi</taxon>
        <taxon>Dikarya</taxon>
        <taxon>Basidiomycota</taxon>
        <taxon>Pucciniomycotina</taxon>
        <taxon>Pucciniomycetes</taxon>
        <taxon>Pucciniales</taxon>
        <taxon>Pucciniaceae</taxon>
        <taxon>Puccinia</taxon>
    </lineage>
</organism>
<keyword evidence="2" id="KW-1185">Reference proteome</keyword>